<name>A0A1W1W4Z5_9BACT</name>
<protein>
    <submittedName>
        <fullName evidence="1">Uncharacterized protein</fullName>
    </submittedName>
</protein>
<evidence type="ECO:0000313" key="1">
    <source>
        <dbReference type="EMBL" id="SMC00656.1"/>
    </source>
</evidence>
<sequence length="196" mass="22602">MPRYPSFPSTANQLKRLELSYLLRSGLLRPGVRSTTLSWGNRGHPTGSISLQIHLLPGHETYLRLHYTANSKTKHDYRIELEAAASNLPGASAHRYYMICPVFGRRATVLFMRYDGLFVHRLAYGPQRLYYDSQLEPKRFRGLTKLFSVDRQCDKAYRPGRKLFYQGKPTRWHAALLKQEQQVAAAAPGLLQRLQR</sequence>
<dbReference type="AlphaFoldDB" id="A0A1W1W4Z5"/>
<gene>
    <name evidence="1" type="ORF">SAMN00120144_4323</name>
</gene>
<proteinExistence type="predicted"/>
<evidence type="ECO:0000313" key="2">
    <source>
        <dbReference type="Proteomes" id="UP000192266"/>
    </source>
</evidence>
<organism evidence="1 2">
    <name type="scientific">Hymenobacter roseosalivarius DSM 11622</name>
    <dbReference type="NCBI Taxonomy" id="645990"/>
    <lineage>
        <taxon>Bacteria</taxon>
        <taxon>Pseudomonadati</taxon>
        <taxon>Bacteroidota</taxon>
        <taxon>Cytophagia</taxon>
        <taxon>Cytophagales</taxon>
        <taxon>Hymenobacteraceae</taxon>
        <taxon>Hymenobacter</taxon>
    </lineage>
</organism>
<dbReference type="RefSeq" id="WP_234997597.1">
    <property type="nucleotide sequence ID" value="NZ_FWWW01000113.1"/>
</dbReference>
<accession>A0A1W1W4Z5</accession>
<dbReference type="Proteomes" id="UP000192266">
    <property type="component" value="Unassembled WGS sequence"/>
</dbReference>
<reference evidence="1 2" key="1">
    <citation type="submission" date="2017-04" db="EMBL/GenBank/DDBJ databases">
        <authorList>
            <person name="Afonso C.L."/>
            <person name="Miller P.J."/>
            <person name="Scott M.A."/>
            <person name="Spackman E."/>
            <person name="Goraichik I."/>
            <person name="Dimitrov K.M."/>
            <person name="Suarez D.L."/>
            <person name="Swayne D.E."/>
        </authorList>
    </citation>
    <scope>NUCLEOTIDE SEQUENCE [LARGE SCALE GENOMIC DNA]</scope>
    <source>
        <strain evidence="1 2">DSM 11622</strain>
    </source>
</reference>
<keyword evidence="2" id="KW-1185">Reference proteome</keyword>
<dbReference type="EMBL" id="FWWW01000113">
    <property type="protein sequence ID" value="SMC00656.1"/>
    <property type="molecule type" value="Genomic_DNA"/>
</dbReference>